<dbReference type="Proteomes" id="UP000509126">
    <property type="component" value="Chromosome"/>
</dbReference>
<dbReference type="AlphaFoldDB" id="A0A6N1MIK9"/>
<proteinExistence type="predicted"/>
<organism evidence="1 2">
    <name type="scientific">Acinetobacter lwoffii</name>
    <dbReference type="NCBI Taxonomy" id="28090"/>
    <lineage>
        <taxon>Bacteria</taxon>
        <taxon>Pseudomonadati</taxon>
        <taxon>Pseudomonadota</taxon>
        <taxon>Gammaproteobacteria</taxon>
        <taxon>Moraxellales</taxon>
        <taxon>Moraxellaceae</taxon>
        <taxon>Acinetobacter</taxon>
    </lineage>
</organism>
<accession>A0A6N1MIK9</accession>
<sequence length="187" mass="21390">MSITTRTSIVNHALSLIGDSNIASFDENTARAERCRSIYDQVRKSILRDHPWSCAKKRTILAPVTTYPAFGYSNSFPLPRDFIRIISANTEKYEVENRYILANQQQINLEYIFDNDNEDSWDSMLVEAMSLKMAAKLCKPNTGSDAAGQSAEAQYRDLIKRARTINAQERPSEDIVYEESRYIGSRY</sequence>
<evidence type="ECO:0000313" key="1">
    <source>
        <dbReference type="EMBL" id="QKU21853.1"/>
    </source>
</evidence>
<name>A0A6N1MIK9_ACILW</name>
<dbReference type="RefSeq" id="WP_174894501.1">
    <property type="nucleotide sequence ID" value="NZ_CP054803.1"/>
</dbReference>
<reference evidence="1 2" key="1">
    <citation type="submission" date="2019-11" db="EMBL/GenBank/DDBJ databases">
        <title>FDA dAtabase for Regulatory Grade micrObial Sequences (FDA-ARGOS): Supporting development and validation of Infectious Disease Dx tests.</title>
        <authorList>
            <person name="Patel R."/>
            <person name="Rucinski S."/>
            <person name="Tallon L."/>
            <person name="Sadzewicz L."/>
            <person name="Vavikolanu K."/>
            <person name="Mehta A."/>
            <person name="Aluvathingal J."/>
            <person name="Nadendla S."/>
            <person name="Nandy P."/>
            <person name="Geyer C."/>
            <person name="Yan Y."/>
            <person name="Sichtig H."/>
        </authorList>
    </citation>
    <scope>NUCLEOTIDE SEQUENCE [LARGE SCALE GENOMIC DNA]</scope>
    <source>
        <strain evidence="1 2">FDAARGOS_557</strain>
    </source>
</reference>
<dbReference type="EMBL" id="CP054803">
    <property type="protein sequence ID" value="QKU21853.1"/>
    <property type="molecule type" value="Genomic_DNA"/>
</dbReference>
<evidence type="ECO:0000313" key="2">
    <source>
        <dbReference type="Proteomes" id="UP000509126"/>
    </source>
</evidence>
<gene>
    <name evidence="1" type="ORF">FOB19_10850</name>
</gene>
<protein>
    <submittedName>
        <fullName evidence="1">Uncharacterized protein</fullName>
    </submittedName>
</protein>